<dbReference type="STRING" id="670386.D3BV31"/>
<evidence type="ECO:0000256" key="3">
    <source>
        <dbReference type="ARBA" id="ARBA00049582"/>
    </source>
</evidence>
<dbReference type="Proteomes" id="UP000001396">
    <property type="component" value="Unassembled WGS sequence"/>
</dbReference>
<feature type="binding site" evidence="8">
    <location>
        <position position="316"/>
    </location>
    <ligand>
        <name>Mg(2+)</name>
        <dbReference type="ChEBI" id="CHEBI:18420"/>
        <label>1</label>
    </ligand>
</feature>
<dbReference type="AlphaFoldDB" id="D3BV31"/>
<feature type="binding site" evidence="8">
    <location>
        <position position="59"/>
    </location>
    <ligand>
        <name>Mg(2+)</name>
        <dbReference type="ChEBI" id="CHEBI:18420"/>
        <label>1</label>
    </ligand>
</feature>
<name>D3BV31_HETP5</name>
<dbReference type="SUPFAM" id="SSF101478">
    <property type="entry name" value="ADP-ribosylglycohydrolase"/>
    <property type="match status" value="1"/>
</dbReference>
<proteinExistence type="inferred from homology"/>
<dbReference type="GO" id="GO:0003875">
    <property type="term" value="F:ADP-ribosylarginine hydrolase activity"/>
    <property type="evidence" value="ECO:0007669"/>
    <property type="project" value="UniProtKB-EC"/>
</dbReference>
<dbReference type="Gene3D" id="1.10.4080.10">
    <property type="entry name" value="ADP-ribosylation/Crystallin J1"/>
    <property type="match status" value="1"/>
</dbReference>
<evidence type="ECO:0000256" key="7">
    <source>
        <dbReference type="ARBA" id="ARBA00049810"/>
    </source>
</evidence>
<organism evidence="9 10">
    <name type="scientific">Heterostelium pallidum (strain ATCC 26659 / Pp 5 / PN500)</name>
    <name type="common">Cellular slime mold</name>
    <name type="synonym">Polysphondylium pallidum</name>
    <dbReference type="NCBI Taxonomy" id="670386"/>
    <lineage>
        <taxon>Eukaryota</taxon>
        <taxon>Amoebozoa</taxon>
        <taxon>Evosea</taxon>
        <taxon>Eumycetozoa</taxon>
        <taxon>Dictyostelia</taxon>
        <taxon>Acytosteliales</taxon>
        <taxon>Acytosteliaceae</taxon>
        <taxon>Heterostelium</taxon>
    </lineage>
</organism>
<evidence type="ECO:0000256" key="4">
    <source>
        <dbReference type="ARBA" id="ARBA00049725"/>
    </source>
</evidence>
<dbReference type="EMBL" id="ADBJ01000060">
    <property type="protein sequence ID" value="EFA74969.1"/>
    <property type="molecule type" value="Genomic_DNA"/>
</dbReference>
<dbReference type="PANTHER" id="PTHR16222:SF26">
    <property type="entry name" value="ADP-RIBOSYLHYDROLASE ARH1"/>
    <property type="match status" value="1"/>
</dbReference>
<feature type="binding site" evidence="8">
    <location>
        <position position="318"/>
    </location>
    <ligand>
        <name>Mg(2+)</name>
        <dbReference type="ChEBI" id="CHEBI:18420"/>
        <label>1</label>
    </ligand>
</feature>
<dbReference type="OMA" id="RKWEFLQ"/>
<keyword evidence="8" id="KW-0479">Metal-binding</keyword>
<keyword evidence="2 9" id="KW-0378">Hydrolase</keyword>
<evidence type="ECO:0000256" key="1">
    <source>
        <dbReference type="ARBA" id="ARBA00010702"/>
    </source>
</evidence>
<dbReference type="RefSeq" id="XP_020427103.1">
    <property type="nucleotide sequence ID" value="XM_020582749.1"/>
</dbReference>
<dbReference type="InParanoid" id="D3BV31"/>
<evidence type="ECO:0000313" key="10">
    <source>
        <dbReference type="Proteomes" id="UP000001396"/>
    </source>
</evidence>
<dbReference type="InterPro" id="IPR036705">
    <property type="entry name" value="Ribosyl_crysJ1_sf"/>
</dbReference>
<dbReference type="GO" id="GO:0046872">
    <property type="term" value="F:metal ion binding"/>
    <property type="evidence" value="ECO:0007669"/>
    <property type="project" value="UniProtKB-KW"/>
</dbReference>
<protein>
    <recommendedName>
        <fullName evidence="5">ADP-ribosylhydrolase ARH1</fullName>
        <ecNumber evidence="4">3.2.2.19</ecNumber>
    </recommendedName>
    <alternativeName>
        <fullName evidence="6">ADP-ribose-L-arginine cleaving enzyme</fullName>
    </alternativeName>
    <alternativeName>
        <fullName evidence="7">[Protein ADP-ribosylarginine] hydrolase</fullName>
    </alternativeName>
</protein>
<evidence type="ECO:0000313" key="9">
    <source>
        <dbReference type="EMBL" id="EFA74969.1"/>
    </source>
</evidence>
<accession>D3BV31</accession>
<keyword evidence="10" id="KW-1185">Reference proteome</keyword>
<comment type="similarity">
    <text evidence="1">Belongs to the ADP-ribosylglycohydrolase family.</text>
</comment>
<evidence type="ECO:0000256" key="8">
    <source>
        <dbReference type="PIRSR" id="PIRSR605502-1"/>
    </source>
</evidence>
<comment type="function">
    <text evidence="3">Specifically acts as an arginine mono-ADP-ribosylhydrolase by mediating the removal of mono-ADP-ribose attached to arginine residues on proteins.</text>
</comment>
<evidence type="ECO:0000256" key="2">
    <source>
        <dbReference type="ARBA" id="ARBA00022801"/>
    </source>
</evidence>
<keyword evidence="8" id="KW-0460">Magnesium</keyword>
<dbReference type="EC" id="3.2.2.19" evidence="4"/>
<feature type="binding site" evidence="8">
    <location>
        <position position="319"/>
    </location>
    <ligand>
        <name>Mg(2+)</name>
        <dbReference type="ChEBI" id="CHEBI:18420"/>
        <label>1</label>
    </ligand>
</feature>
<comment type="caution">
    <text evidence="9">The sequence shown here is derived from an EMBL/GenBank/DDBJ whole genome shotgun (WGS) entry which is preliminary data.</text>
</comment>
<gene>
    <name evidence="9" type="primary">adprh</name>
    <name evidence="9" type="ORF">PPL_12003</name>
</gene>
<evidence type="ECO:0000256" key="5">
    <source>
        <dbReference type="ARBA" id="ARBA00049773"/>
    </source>
</evidence>
<evidence type="ECO:0000256" key="6">
    <source>
        <dbReference type="ARBA" id="ARBA00049798"/>
    </source>
</evidence>
<reference evidence="9 10" key="1">
    <citation type="journal article" date="2011" name="Genome Res.">
        <title>Phylogeny-wide analysis of social amoeba genomes highlights ancient origins for complex intercellular communication.</title>
        <authorList>
            <person name="Heidel A.J."/>
            <person name="Lawal H.M."/>
            <person name="Felder M."/>
            <person name="Schilde C."/>
            <person name="Helps N.R."/>
            <person name="Tunggal B."/>
            <person name="Rivero F."/>
            <person name="John U."/>
            <person name="Schleicher M."/>
            <person name="Eichinger L."/>
            <person name="Platzer M."/>
            <person name="Noegel A.A."/>
            <person name="Schaap P."/>
            <person name="Gloeckner G."/>
        </authorList>
    </citation>
    <scope>NUCLEOTIDE SEQUENCE [LARGE SCALE GENOMIC DNA]</scope>
    <source>
        <strain evidence="10">ATCC 26659 / Pp 5 / PN500</strain>
    </source>
</reference>
<sequence>MDEKYCACMVLSGVGDAIGYKNGRWEFERNPKQILKEYNHLGGYQNIKVDHSNWRVSDDTVMHLATAIAITRDNADDFEKTCQEMATAYVRCMEDMGGRAPGRQSIESLSKMTPGMKSKLLKWNEIPYAPAGGGCGGAMRAMCIGLKYSSSASFDQLLRFSIESGRITHNHPVGFLGAYVAALFTSYAIQGVAPRQWGRKLMSEGLPAAKQYLVDSQAQPHRTMELYERGWNYFYTAWESYLRDRQIGVENGGDSDPVFPETYGFLERDEYYNKLSFDGWGGSSGHDSVLIAYDALLGAGNSWKEMIERSAIHGGDSDSTAAIGCAWWGALYGFEGVPDCNYQLLEYRPELYALAKTLLNQRK</sequence>
<dbReference type="InterPro" id="IPR050792">
    <property type="entry name" value="ADP-ribosylglycohydrolase"/>
</dbReference>
<dbReference type="GeneID" id="31367471"/>
<feature type="binding site" evidence="8">
    <location>
        <position position="57"/>
    </location>
    <ligand>
        <name>Mg(2+)</name>
        <dbReference type="ChEBI" id="CHEBI:18420"/>
        <label>1</label>
    </ligand>
</feature>
<dbReference type="InterPro" id="IPR005502">
    <property type="entry name" value="Ribosyl_crysJ1"/>
</dbReference>
<feature type="binding site" evidence="8">
    <location>
        <position position="58"/>
    </location>
    <ligand>
        <name>Mg(2+)</name>
        <dbReference type="ChEBI" id="CHEBI:18420"/>
        <label>1</label>
    </ligand>
</feature>
<comment type="cofactor">
    <cofactor evidence="8">
        <name>Mg(2+)</name>
        <dbReference type="ChEBI" id="CHEBI:18420"/>
    </cofactor>
    <text evidence="8">Binds 2 magnesium ions per subunit.</text>
</comment>
<dbReference type="Pfam" id="PF03747">
    <property type="entry name" value="ADP_ribosyl_GH"/>
    <property type="match status" value="1"/>
</dbReference>
<dbReference type="PANTHER" id="PTHR16222">
    <property type="entry name" value="ADP-RIBOSYLGLYCOHYDROLASE"/>
    <property type="match status" value="1"/>
</dbReference>